<name>A0ABN7XGW4_GIGMA</name>
<dbReference type="EMBL" id="CAJVQB010132320">
    <property type="protein sequence ID" value="CAG8854020.1"/>
    <property type="molecule type" value="Genomic_DNA"/>
</dbReference>
<proteinExistence type="predicted"/>
<evidence type="ECO:0000256" key="1">
    <source>
        <dbReference type="SAM" id="MobiDB-lite"/>
    </source>
</evidence>
<feature type="non-terminal residue" evidence="2">
    <location>
        <position position="1"/>
    </location>
</feature>
<feature type="non-terminal residue" evidence="2">
    <location>
        <position position="117"/>
    </location>
</feature>
<feature type="compositionally biased region" description="Basic and acidic residues" evidence="1">
    <location>
        <begin position="107"/>
        <end position="117"/>
    </location>
</feature>
<dbReference type="Proteomes" id="UP000789901">
    <property type="component" value="Unassembled WGS sequence"/>
</dbReference>
<gene>
    <name evidence="2" type="ORF">GMARGA_LOCUS42841</name>
</gene>
<accession>A0ABN7XGW4</accession>
<organism evidence="2 3">
    <name type="scientific">Gigaspora margarita</name>
    <dbReference type="NCBI Taxonomy" id="4874"/>
    <lineage>
        <taxon>Eukaryota</taxon>
        <taxon>Fungi</taxon>
        <taxon>Fungi incertae sedis</taxon>
        <taxon>Mucoromycota</taxon>
        <taxon>Glomeromycotina</taxon>
        <taxon>Glomeromycetes</taxon>
        <taxon>Diversisporales</taxon>
        <taxon>Gigasporaceae</taxon>
        <taxon>Gigaspora</taxon>
    </lineage>
</organism>
<evidence type="ECO:0000313" key="2">
    <source>
        <dbReference type="EMBL" id="CAG8854020.1"/>
    </source>
</evidence>
<feature type="compositionally biased region" description="Basic and acidic residues" evidence="1">
    <location>
        <begin position="49"/>
        <end position="66"/>
    </location>
</feature>
<sequence>NIEVLEEIKNMSHVAIQQEQAIQREQRMKKAKKVHSETTDLVSGYQKQNLEKDPILEPKAKTDKEATTGTVRIKCVRHRRPSSENTHLISKMLIDEPGPSTVGNNSRDTKQIDKEKA</sequence>
<comment type="caution">
    <text evidence="2">The sequence shown here is derived from an EMBL/GenBank/DDBJ whole genome shotgun (WGS) entry which is preliminary data.</text>
</comment>
<keyword evidence="3" id="KW-1185">Reference proteome</keyword>
<reference evidence="2 3" key="1">
    <citation type="submission" date="2021-06" db="EMBL/GenBank/DDBJ databases">
        <authorList>
            <person name="Kallberg Y."/>
            <person name="Tangrot J."/>
            <person name="Rosling A."/>
        </authorList>
    </citation>
    <scope>NUCLEOTIDE SEQUENCE [LARGE SCALE GENOMIC DNA]</scope>
    <source>
        <strain evidence="2 3">120-4 pot B 10/14</strain>
    </source>
</reference>
<evidence type="ECO:0000313" key="3">
    <source>
        <dbReference type="Proteomes" id="UP000789901"/>
    </source>
</evidence>
<protein>
    <submittedName>
        <fullName evidence="2">3398_t:CDS:1</fullName>
    </submittedName>
</protein>
<feature type="compositionally biased region" description="Basic and acidic residues" evidence="1">
    <location>
        <begin position="27"/>
        <end position="38"/>
    </location>
</feature>
<feature type="region of interest" description="Disordered" evidence="1">
    <location>
        <begin position="27"/>
        <end position="117"/>
    </location>
</feature>
<feature type="compositionally biased region" description="Polar residues" evidence="1">
    <location>
        <begin position="39"/>
        <end position="48"/>
    </location>
</feature>